<feature type="domain" description="C2H2-type" evidence="6">
    <location>
        <begin position="1250"/>
        <end position="1273"/>
    </location>
</feature>
<feature type="domain" description="C2H2-type" evidence="6">
    <location>
        <begin position="1164"/>
        <end position="1193"/>
    </location>
</feature>
<proteinExistence type="inferred from homology"/>
<keyword evidence="2 4" id="KW-0175">Coiled coil</keyword>
<dbReference type="GO" id="GO:0042073">
    <property type="term" value="P:intraciliary transport"/>
    <property type="evidence" value="ECO:0007669"/>
    <property type="project" value="TreeGrafter"/>
</dbReference>
<dbReference type="Proteomes" id="UP000076502">
    <property type="component" value="Unassembled WGS sequence"/>
</dbReference>
<dbReference type="InterPro" id="IPR026188">
    <property type="entry name" value="Lebercilin-like"/>
</dbReference>
<dbReference type="InterPro" id="IPR013087">
    <property type="entry name" value="Znf_C2H2_type"/>
</dbReference>
<dbReference type="Gene3D" id="3.30.160.60">
    <property type="entry name" value="Classic Zinc Finger"/>
    <property type="match status" value="3"/>
</dbReference>
<feature type="region of interest" description="Disordered" evidence="5">
    <location>
        <begin position="499"/>
        <end position="523"/>
    </location>
</feature>
<feature type="region of interest" description="Disordered" evidence="5">
    <location>
        <begin position="442"/>
        <end position="461"/>
    </location>
</feature>
<dbReference type="STRING" id="178035.A0A154PCL1"/>
<evidence type="ECO:0000256" key="2">
    <source>
        <dbReference type="ARBA" id="ARBA00023054"/>
    </source>
</evidence>
<keyword evidence="3" id="KW-0862">Zinc</keyword>
<reference evidence="7 8" key="1">
    <citation type="submission" date="2015-07" db="EMBL/GenBank/DDBJ databases">
        <title>The genome of Dufourea novaeangliae.</title>
        <authorList>
            <person name="Pan H."/>
            <person name="Kapheim K."/>
        </authorList>
    </citation>
    <scope>NUCLEOTIDE SEQUENCE [LARGE SCALE GENOMIC DNA]</scope>
    <source>
        <strain evidence="7">0120121106</strain>
        <tissue evidence="7">Whole body</tissue>
    </source>
</reference>
<organism evidence="7 8">
    <name type="scientific">Dufourea novaeangliae</name>
    <name type="common">Sweat bee</name>
    <dbReference type="NCBI Taxonomy" id="178035"/>
    <lineage>
        <taxon>Eukaryota</taxon>
        <taxon>Metazoa</taxon>
        <taxon>Ecdysozoa</taxon>
        <taxon>Arthropoda</taxon>
        <taxon>Hexapoda</taxon>
        <taxon>Insecta</taxon>
        <taxon>Pterygota</taxon>
        <taxon>Neoptera</taxon>
        <taxon>Endopterygota</taxon>
        <taxon>Hymenoptera</taxon>
        <taxon>Apocrita</taxon>
        <taxon>Aculeata</taxon>
        <taxon>Apoidea</taxon>
        <taxon>Anthophila</taxon>
        <taxon>Halictidae</taxon>
        <taxon>Rophitinae</taxon>
        <taxon>Dufourea</taxon>
    </lineage>
</organism>
<evidence type="ECO:0000256" key="4">
    <source>
        <dbReference type="SAM" id="Coils"/>
    </source>
</evidence>
<dbReference type="PROSITE" id="PS00028">
    <property type="entry name" value="ZINC_FINGER_C2H2_1"/>
    <property type="match status" value="3"/>
</dbReference>
<evidence type="ECO:0000256" key="1">
    <source>
        <dbReference type="ARBA" id="ARBA00010229"/>
    </source>
</evidence>
<comment type="similarity">
    <text evidence="1">Belongs to the LCA5 family.</text>
</comment>
<dbReference type="GO" id="GO:0005930">
    <property type="term" value="C:axoneme"/>
    <property type="evidence" value="ECO:0007669"/>
    <property type="project" value="TreeGrafter"/>
</dbReference>
<feature type="coiled-coil region" evidence="4">
    <location>
        <begin position="163"/>
        <end position="272"/>
    </location>
</feature>
<keyword evidence="3" id="KW-0479">Metal-binding</keyword>
<dbReference type="SUPFAM" id="SSF57667">
    <property type="entry name" value="beta-beta-alpha zinc fingers"/>
    <property type="match status" value="2"/>
</dbReference>
<evidence type="ECO:0000256" key="5">
    <source>
        <dbReference type="SAM" id="MobiDB-lite"/>
    </source>
</evidence>
<dbReference type="PROSITE" id="PS50157">
    <property type="entry name" value="ZINC_FINGER_C2H2_2"/>
    <property type="match status" value="4"/>
</dbReference>
<dbReference type="Pfam" id="PF00096">
    <property type="entry name" value="zf-C2H2"/>
    <property type="match status" value="3"/>
</dbReference>
<dbReference type="Pfam" id="PF15619">
    <property type="entry name" value="Lebercilin"/>
    <property type="match status" value="1"/>
</dbReference>
<gene>
    <name evidence="7" type="ORF">WN55_00233</name>
</gene>
<evidence type="ECO:0000256" key="3">
    <source>
        <dbReference type="PROSITE-ProRule" id="PRU00042"/>
    </source>
</evidence>
<evidence type="ECO:0000259" key="6">
    <source>
        <dbReference type="PROSITE" id="PS50157"/>
    </source>
</evidence>
<dbReference type="PANTHER" id="PTHR16650">
    <property type="entry name" value="C21ORF13-RELATED"/>
    <property type="match status" value="1"/>
</dbReference>
<accession>A0A154PCL1</accession>
<name>A0A154PCL1_DUFNO</name>
<dbReference type="GO" id="GO:0008270">
    <property type="term" value="F:zinc ion binding"/>
    <property type="evidence" value="ECO:0007669"/>
    <property type="project" value="UniProtKB-KW"/>
</dbReference>
<keyword evidence="8" id="KW-1185">Reference proteome</keyword>
<evidence type="ECO:0000313" key="8">
    <source>
        <dbReference type="Proteomes" id="UP000076502"/>
    </source>
</evidence>
<feature type="domain" description="C2H2-type" evidence="6">
    <location>
        <begin position="1222"/>
        <end position="1249"/>
    </location>
</feature>
<dbReference type="OrthoDB" id="3533395at2759"/>
<dbReference type="SMART" id="SM00355">
    <property type="entry name" value="ZnF_C2H2"/>
    <property type="match status" value="4"/>
</dbReference>
<feature type="domain" description="C2H2-type" evidence="6">
    <location>
        <begin position="1194"/>
        <end position="1221"/>
    </location>
</feature>
<dbReference type="EMBL" id="KQ434870">
    <property type="protein sequence ID" value="KZC09561.1"/>
    <property type="molecule type" value="Genomic_DNA"/>
</dbReference>
<feature type="compositionally biased region" description="Acidic residues" evidence="5">
    <location>
        <begin position="443"/>
        <end position="452"/>
    </location>
</feature>
<feature type="coiled-coil region" evidence="4">
    <location>
        <begin position="93"/>
        <end position="137"/>
    </location>
</feature>
<evidence type="ECO:0000313" key="7">
    <source>
        <dbReference type="EMBL" id="KZC09561.1"/>
    </source>
</evidence>
<sequence length="1699" mass="196932">MQTEVPTLPVVQLNVNTNFNRTQNSNLKKLTEEAKPSLSHKNITCFSFNKKNLHPLIGQPYQNSVRQKASSEHLNLNKNGIKQRVQSAKMLRVKELQNQLADAHYQLNELANENRLLKSLQKRQDSALKRYEGTNAELPRIINSHHEELRIFHIKYKKLKALHKETCSLMKEKENELQQLQSQNKHLLQLSKDRNLGEREKLQSQISDLNYRIEQQQDTIQTLHRRLSLESKSLKQQLHIEISKRKETQKELEETKEKLKSLEHLLDNRERRLYRNGQLLLPTKIRHLSTQSLTNLRDISSSNPLKLSDQNGKWKSDVQEHSLPALDTFELNDKNIKVDERINLNKNSKYLKTETMTNLEQVRKYRLQKSAHRKILSGDFEEELQELDVKADKVNNYPERLEEHDENDKNPYKISAHKFRKIYENRKCQSFNELIKKETVYSSEDDESEGENENLHDNQIDVVSRSRESRIRFLNSANEAIGSDEFKLSTSKFENKLNDLAQDNKDSNKSDSEAESENHCTVDQEVEKLTISHFLNESQKMYENLINEMGTQTKNVENEDFYDLQHDVHINKEQVVANYSINKPSEDLQKYIVNQSISKEEKRGEGNTDDACTRKNEFQDKLLLEMISVRDYNEPETSFKSNPVSDACDILSNNSQNRLPATNSFNATITLDKEQTSNVTYEKDTDSYNVETRNKLNKQEVNNVLKSVDISLSNVQSLDSDLTYNVTSKSDINTINENCARMKTISYNKEKLLATMKAIDDNENIEYLNQDYEKDNVKKNRKQITENLFRGLPTHMKKKEDIIKNIFNADGLQTEPADIMGNDSPAALLDMLAEVASQTLHSEKKRSKSLLTTQCKSKPDHTKRKPQEICFTVPQLLSMSSSQLVKQFSIFTSDELKRQYSYTCALIVGCGQKYTSFASEGRARISIKEHLAEHLEYLKTNKETYTTFTAKSVNYKNHKTSSQNKKNRLQLSRKPQETLNKENNNVMMEESTNYLRNILLNDSNFKEVDKNKSFEKMDKPKKLHNLEQKDVDKMDFKVLGDHSYYERLKDENPNSKETSLSNALENAGMDENIVLMVVGTDTVHMKEYSHINQKLSEKIKQESETVYVPEIPWSTENCNKNIEIAATKPKGKAKFIGTSKEEREMALAFMDRIKKKGNPTGSNLECRICNPPRSFTAPTTLVSHYRSHAGIKPYECRICRAVFTRRHSLKYHMLIHQNQTRFTCADCGKKFRHPSHFREHRRRHTGESPFGCDDCGQRFKTRNTYKRHLKTRHGKVLTTTGELLYLSEEDFQKVRTNRKKKIDVTKEPVDEGVIATKTIMHYDNDNGQVPDATTEGYIINKDTVDDEKNYSKNTIQIIKNCFETCEVCQESQLNKTDSIETEIRNHDRACITNENSLSMEYTDKVQESLSQLQSVSYNKVAVIQEEKSELIYQNVDEPSSYIKIEYKTLINSKTGNNTGFQENFELTDNQFKDHIQVVKHNEEEFSDNVLSETVNDHSNRHVILTREDLEEDNNVSIHEKSYREKREIVMTKNLLNTYTLQPDNQIATKTSKDILLNQNDECTWREDNTVGNHQTVVTDLITSRVIAPLNNVFGKNQKLLHQAKQRICINNEPLTSIIVQNKCISIVPQFETCHDQQAKTQTQLNKNRKFTLLNKQAQTVNIKQHVNENTILLLTNNTLQNSVLRIEHNSTAGSYGVNI</sequence>
<dbReference type="PANTHER" id="PTHR16650:SF6">
    <property type="entry name" value="GH21622P"/>
    <property type="match status" value="1"/>
</dbReference>
<dbReference type="InterPro" id="IPR028933">
    <property type="entry name" value="Lebercilin_dom"/>
</dbReference>
<dbReference type="FunFam" id="3.30.160.60:FF:002529">
    <property type="entry name" value="B-cell CLL/lymphoma 6 member B protein"/>
    <property type="match status" value="1"/>
</dbReference>
<keyword evidence="3" id="KW-0863">Zinc-finger</keyword>
<feature type="region of interest" description="Disordered" evidence="5">
    <location>
        <begin position="957"/>
        <end position="976"/>
    </location>
</feature>
<protein>
    <submittedName>
        <fullName evidence="7">B-cell CLL/lymphoma 6 member B protein</fullName>
    </submittedName>
</protein>
<dbReference type="InterPro" id="IPR036236">
    <property type="entry name" value="Znf_C2H2_sf"/>
</dbReference>